<evidence type="ECO:0000313" key="1">
    <source>
        <dbReference type="EMBL" id="JAH46649.1"/>
    </source>
</evidence>
<proteinExistence type="predicted"/>
<dbReference type="EMBL" id="GBXM01061928">
    <property type="protein sequence ID" value="JAH46649.1"/>
    <property type="molecule type" value="Transcribed_RNA"/>
</dbReference>
<dbReference type="AlphaFoldDB" id="A0A0E9SZ66"/>
<sequence>MLLPHTNCLVIIFTQNYRHVHSGPKYIPLKTVHTCSFEINRYYCCLAYLVVTTMYTSSRLPFD</sequence>
<reference evidence="1" key="1">
    <citation type="submission" date="2014-11" db="EMBL/GenBank/DDBJ databases">
        <authorList>
            <person name="Amaro Gonzalez C."/>
        </authorList>
    </citation>
    <scope>NUCLEOTIDE SEQUENCE</scope>
</reference>
<name>A0A0E9SZ66_ANGAN</name>
<reference evidence="1" key="2">
    <citation type="journal article" date="2015" name="Fish Shellfish Immunol.">
        <title>Early steps in the European eel (Anguilla anguilla)-Vibrio vulnificus interaction in the gills: Role of the RtxA13 toxin.</title>
        <authorList>
            <person name="Callol A."/>
            <person name="Pajuelo D."/>
            <person name="Ebbesson L."/>
            <person name="Teles M."/>
            <person name="MacKenzie S."/>
            <person name="Amaro C."/>
        </authorList>
    </citation>
    <scope>NUCLEOTIDE SEQUENCE</scope>
</reference>
<protein>
    <submittedName>
        <fullName evidence="1">Uncharacterized protein</fullName>
    </submittedName>
</protein>
<accession>A0A0E9SZ66</accession>
<organism evidence="1">
    <name type="scientific">Anguilla anguilla</name>
    <name type="common">European freshwater eel</name>
    <name type="synonym">Muraena anguilla</name>
    <dbReference type="NCBI Taxonomy" id="7936"/>
    <lineage>
        <taxon>Eukaryota</taxon>
        <taxon>Metazoa</taxon>
        <taxon>Chordata</taxon>
        <taxon>Craniata</taxon>
        <taxon>Vertebrata</taxon>
        <taxon>Euteleostomi</taxon>
        <taxon>Actinopterygii</taxon>
        <taxon>Neopterygii</taxon>
        <taxon>Teleostei</taxon>
        <taxon>Anguilliformes</taxon>
        <taxon>Anguillidae</taxon>
        <taxon>Anguilla</taxon>
    </lineage>
</organism>